<sequence length="417" mass="45585">MFPTCSLTTAIVSGSIWTSELNTPDKKDNEQQLKANTYSITISHINLSALDGDANYKGGGEDTITFPSNVQSDRYIVVDIPTSGKQLYYAVDYPAGFNPPSAMKSDSLLTALKSFFKTNIKSIAYTLAQINNHKPTNGVLDLVPQAFRFVTYDVDPKVSKLSFLTLLIQTKSGGVAPVPKTESASIIINNDFFFKVFIKPGLKQASSVTNQVVPSSDSLGGIRAQSLEQWPLQYEWSELDVPAVQYDPNNISPLKLTFGLSNGFGKPATLNLYWQYKYKSTCTGRQVKRYSIKEPGGPLQWLPSIKKQNGSFVTTYTLNKTISLTDLTDEDLSINIGADPGSTNPGSIPTFVSNTAMRGISFKFTFGTLRFFSVTNVLLPGEKVIDVSIKNGLGIPRDCVIVGNVVESRSAFADLQN</sequence>
<organism evidence="1 2">
    <name type="scientific">Gymnopilus dilepis</name>
    <dbReference type="NCBI Taxonomy" id="231916"/>
    <lineage>
        <taxon>Eukaryota</taxon>
        <taxon>Fungi</taxon>
        <taxon>Dikarya</taxon>
        <taxon>Basidiomycota</taxon>
        <taxon>Agaricomycotina</taxon>
        <taxon>Agaricomycetes</taxon>
        <taxon>Agaricomycetidae</taxon>
        <taxon>Agaricales</taxon>
        <taxon>Agaricineae</taxon>
        <taxon>Hymenogastraceae</taxon>
        <taxon>Gymnopilus</taxon>
    </lineage>
</organism>
<reference evidence="1 2" key="1">
    <citation type="journal article" date="2018" name="Evol. Lett.">
        <title>Horizontal gene cluster transfer increased hallucinogenic mushroom diversity.</title>
        <authorList>
            <person name="Reynolds H.T."/>
            <person name="Vijayakumar V."/>
            <person name="Gluck-Thaler E."/>
            <person name="Korotkin H.B."/>
            <person name="Matheny P.B."/>
            <person name="Slot J.C."/>
        </authorList>
    </citation>
    <scope>NUCLEOTIDE SEQUENCE [LARGE SCALE GENOMIC DNA]</scope>
    <source>
        <strain evidence="1 2">SRW20</strain>
    </source>
</reference>
<gene>
    <name evidence="1" type="ORF">CVT26_008371</name>
</gene>
<comment type="caution">
    <text evidence="1">The sequence shown here is derived from an EMBL/GenBank/DDBJ whole genome shotgun (WGS) entry which is preliminary data.</text>
</comment>
<dbReference type="EMBL" id="NHYE01001417">
    <property type="protein sequence ID" value="PPQ95728.1"/>
    <property type="molecule type" value="Genomic_DNA"/>
</dbReference>
<name>A0A409XY76_9AGAR</name>
<keyword evidence="2" id="KW-1185">Reference proteome</keyword>
<dbReference type="Proteomes" id="UP000284706">
    <property type="component" value="Unassembled WGS sequence"/>
</dbReference>
<accession>A0A409XY76</accession>
<dbReference type="AlphaFoldDB" id="A0A409XY76"/>
<proteinExistence type="predicted"/>
<dbReference type="OrthoDB" id="5083627at2759"/>
<evidence type="ECO:0000313" key="1">
    <source>
        <dbReference type="EMBL" id="PPQ95728.1"/>
    </source>
</evidence>
<dbReference type="InParanoid" id="A0A409XY76"/>
<evidence type="ECO:0000313" key="2">
    <source>
        <dbReference type="Proteomes" id="UP000284706"/>
    </source>
</evidence>
<protein>
    <submittedName>
        <fullName evidence="1">Uncharacterized protein</fullName>
    </submittedName>
</protein>